<evidence type="ECO:0000313" key="2">
    <source>
        <dbReference type="Proteomes" id="UP000663908"/>
    </source>
</evidence>
<evidence type="ECO:0000313" key="1">
    <source>
        <dbReference type="EMBL" id="QTE01830.1"/>
    </source>
</evidence>
<organism evidence="1 2">
    <name type="scientific">Streptomyces cyanogenus</name>
    <dbReference type="NCBI Taxonomy" id="80860"/>
    <lineage>
        <taxon>Bacteria</taxon>
        <taxon>Bacillati</taxon>
        <taxon>Actinomycetota</taxon>
        <taxon>Actinomycetes</taxon>
        <taxon>Kitasatosporales</taxon>
        <taxon>Streptomycetaceae</taxon>
        <taxon>Streptomyces</taxon>
    </lineage>
</organism>
<sequence length="131" mass="13367">MEVLQRADGGPRLSVPGLQVSLSHTARHVAVAVAPGAVGVDLCEPAAAPAVRRAAIHVLAPAERQLARESPDVLTAAWALKEAAVKAGRQSLFGEAPRRVRIVALTPPLLSGGRRVLVGSAGTAALAVVLP</sequence>
<dbReference type="EMBL" id="CP071839">
    <property type="protein sequence ID" value="QTE01830.1"/>
    <property type="molecule type" value="Genomic_DNA"/>
</dbReference>
<evidence type="ECO:0008006" key="3">
    <source>
        <dbReference type="Google" id="ProtNLM"/>
    </source>
</evidence>
<keyword evidence="2" id="KW-1185">Reference proteome</keyword>
<gene>
    <name evidence="1" type="ORF">S1361_31155</name>
</gene>
<dbReference type="SUPFAM" id="SSF56214">
    <property type="entry name" value="4'-phosphopantetheinyl transferase"/>
    <property type="match status" value="1"/>
</dbReference>
<accession>A0ABX7TYG1</accession>
<name>A0ABX7TYG1_STRCY</name>
<dbReference type="Gene3D" id="3.90.470.20">
    <property type="entry name" value="4'-phosphopantetheinyl transferase domain"/>
    <property type="match status" value="1"/>
</dbReference>
<reference evidence="1 2" key="1">
    <citation type="submission" date="2021-03" db="EMBL/GenBank/DDBJ databases">
        <title>Complete genome sequence of Streptomyces cyanogenus S136, producer of anticancer angucycline landomycin A.</title>
        <authorList>
            <person name="Hrab P."/>
            <person name="Ruckert C."/>
            <person name="Busche T."/>
            <person name="Ostash I."/>
            <person name="Kalinowski J."/>
            <person name="Fedorenko V."/>
            <person name="Yushchuk O."/>
            <person name="Ostash B."/>
        </authorList>
    </citation>
    <scope>NUCLEOTIDE SEQUENCE [LARGE SCALE GENOMIC DNA]</scope>
    <source>
        <strain evidence="1 2">S136</strain>
    </source>
</reference>
<proteinExistence type="predicted"/>
<protein>
    <recommendedName>
        <fullName evidence="3">4'-phosphopantetheinyl transferase superfamily protein</fullName>
    </recommendedName>
</protein>
<dbReference type="Proteomes" id="UP000663908">
    <property type="component" value="Chromosome"/>
</dbReference>
<dbReference type="InterPro" id="IPR037143">
    <property type="entry name" value="4-PPantetheinyl_Trfase_dom_sf"/>
</dbReference>